<keyword evidence="1" id="KW-0472">Membrane</keyword>
<keyword evidence="1" id="KW-1133">Transmembrane helix</keyword>
<evidence type="ECO:0000313" key="2">
    <source>
        <dbReference type="EMBL" id="KAK7347348.1"/>
    </source>
</evidence>
<keyword evidence="1" id="KW-0812">Transmembrane</keyword>
<accession>A0AAN9M8X1</accession>
<dbReference type="AlphaFoldDB" id="A0AAN9M8X1"/>
<evidence type="ECO:0000313" key="3">
    <source>
        <dbReference type="Proteomes" id="UP001374584"/>
    </source>
</evidence>
<dbReference type="EMBL" id="JAYMYR010000008">
    <property type="protein sequence ID" value="KAK7347348.1"/>
    <property type="molecule type" value="Genomic_DNA"/>
</dbReference>
<dbReference type="Proteomes" id="UP001374584">
    <property type="component" value="Unassembled WGS sequence"/>
</dbReference>
<evidence type="ECO:0000256" key="1">
    <source>
        <dbReference type="SAM" id="Phobius"/>
    </source>
</evidence>
<reference evidence="2 3" key="1">
    <citation type="submission" date="2024-01" db="EMBL/GenBank/DDBJ databases">
        <title>The genomes of 5 underutilized Papilionoideae crops provide insights into root nodulation and disease resistanc.</title>
        <authorList>
            <person name="Jiang F."/>
        </authorList>
    </citation>
    <scope>NUCLEOTIDE SEQUENCE [LARGE SCALE GENOMIC DNA]</scope>
    <source>
        <strain evidence="2">JINMINGXINNONG_FW02</strain>
        <tissue evidence="2">Leaves</tissue>
    </source>
</reference>
<proteinExistence type="predicted"/>
<organism evidence="2 3">
    <name type="scientific">Phaseolus coccineus</name>
    <name type="common">Scarlet runner bean</name>
    <name type="synonym">Phaseolus multiflorus</name>
    <dbReference type="NCBI Taxonomy" id="3886"/>
    <lineage>
        <taxon>Eukaryota</taxon>
        <taxon>Viridiplantae</taxon>
        <taxon>Streptophyta</taxon>
        <taxon>Embryophyta</taxon>
        <taxon>Tracheophyta</taxon>
        <taxon>Spermatophyta</taxon>
        <taxon>Magnoliopsida</taxon>
        <taxon>eudicotyledons</taxon>
        <taxon>Gunneridae</taxon>
        <taxon>Pentapetalae</taxon>
        <taxon>rosids</taxon>
        <taxon>fabids</taxon>
        <taxon>Fabales</taxon>
        <taxon>Fabaceae</taxon>
        <taxon>Papilionoideae</taxon>
        <taxon>50 kb inversion clade</taxon>
        <taxon>NPAAA clade</taxon>
        <taxon>indigoferoid/millettioid clade</taxon>
        <taxon>Phaseoleae</taxon>
        <taxon>Phaseolus</taxon>
    </lineage>
</organism>
<name>A0AAN9M8X1_PHACN</name>
<keyword evidence="3" id="KW-1185">Reference proteome</keyword>
<feature type="transmembrane region" description="Helical" evidence="1">
    <location>
        <begin position="80"/>
        <end position="97"/>
    </location>
</feature>
<protein>
    <submittedName>
        <fullName evidence="2">Uncharacterized protein</fullName>
    </submittedName>
</protein>
<sequence length="100" mass="11175">MFCVPYGEGKMEMWESNPLPPHHYHCATQRPGELAGAERSVVWFCNIGIGKSFVGDYVRFGTEIGVKGTFLSLGGALLSFYGRLPILLLYLLFPCFLQNL</sequence>
<gene>
    <name evidence="2" type="ORF">VNO80_21878</name>
</gene>
<comment type="caution">
    <text evidence="2">The sequence shown here is derived from an EMBL/GenBank/DDBJ whole genome shotgun (WGS) entry which is preliminary data.</text>
</comment>